<sequence>MGSLVRGWKVGGSYYFFRLPVILLSQVPSALDEFSIIVTSKYLDFIHGLSTIATQGIFSNASRNLFKAGSFVSIVFVSPNDVMGSIELLRERDEVKETCEALERKNYDAEKELPELRANVDVVNSL</sequence>
<dbReference type="AlphaFoldDB" id="A0AAV1AB97"/>
<keyword evidence="3" id="KW-1185">Reference proteome</keyword>
<evidence type="ECO:0000313" key="3">
    <source>
        <dbReference type="Proteomes" id="UP001157006"/>
    </source>
</evidence>
<protein>
    <submittedName>
        <fullName evidence="2">Uncharacterized protein</fullName>
    </submittedName>
</protein>
<dbReference type="EMBL" id="OX451739">
    <property type="protein sequence ID" value="CAI8607324.1"/>
    <property type="molecule type" value="Genomic_DNA"/>
</dbReference>
<reference evidence="2 3" key="1">
    <citation type="submission" date="2023-01" db="EMBL/GenBank/DDBJ databases">
        <authorList>
            <person name="Kreplak J."/>
        </authorList>
    </citation>
    <scope>NUCLEOTIDE SEQUENCE [LARGE SCALE GENOMIC DNA]</scope>
</reference>
<proteinExistence type="predicted"/>
<name>A0AAV1AB97_VICFA</name>
<organism evidence="2 3">
    <name type="scientific">Vicia faba</name>
    <name type="common">Broad bean</name>
    <name type="synonym">Faba vulgaris</name>
    <dbReference type="NCBI Taxonomy" id="3906"/>
    <lineage>
        <taxon>Eukaryota</taxon>
        <taxon>Viridiplantae</taxon>
        <taxon>Streptophyta</taxon>
        <taxon>Embryophyta</taxon>
        <taxon>Tracheophyta</taxon>
        <taxon>Spermatophyta</taxon>
        <taxon>Magnoliopsida</taxon>
        <taxon>eudicotyledons</taxon>
        <taxon>Gunneridae</taxon>
        <taxon>Pentapetalae</taxon>
        <taxon>rosids</taxon>
        <taxon>fabids</taxon>
        <taxon>Fabales</taxon>
        <taxon>Fabaceae</taxon>
        <taxon>Papilionoideae</taxon>
        <taxon>50 kb inversion clade</taxon>
        <taxon>NPAAA clade</taxon>
        <taxon>Hologalegina</taxon>
        <taxon>IRL clade</taxon>
        <taxon>Fabeae</taxon>
        <taxon>Vicia</taxon>
    </lineage>
</organism>
<gene>
    <name evidence="2" type="ORF">VFH_IV033320</name>
</gene>
<accession>A0AAV1AB97</accession>
<feature type="coiled-coil region" evidence="1">
    <location>
        <begin position="85"/>
        <end position="119"/>
    </location>
</feature>
<keyword evidence="1" id="KW-0175">Coiled coil</keyword>
<evidence type="ECO:0000256" key="1">
    <source>
        <dbReference type="SAM" id="Coils"/>
    </source>
</evidence>
<evidence type="ECO:0000313" key="2">
    <source>
        <dbReference type="EMBL" id="CAI8607324.1"/>
    </source>
</evidence>
<dbReference type="Proteomes" id="UP001157006">
    <property type="component" value="Chromosome 4"/>
</dbReference>